<organism evidence="1 2">
    <name type="scientific">Desulfovibrio subterraneus</name>
    <dbReference type="NCBI Taxonomy" id="2718620"/>
    <lineage>
        <taxon>Bacteria</taxon>
        <taxon>Pseudomonadati</taxon>
        <taxon>Thermodesulfobacteriota</taxon>
        <taxon>Desulfovibrionia</taxon>
        <taxon>Desulfovibrionales</taxon>
        <taxon>Desulfovibrionaceae</taxon>
        <taxon>Desulfovibrio</taxon>
    </lineage>
</organism>
<evidence type="ECO:0000313" key="2">
    <source>
        <dbReference type="Proteomes" id="UP000503840"/>
    </source>
</evidence>
<dbReference type="AlphaFoldDB" id="A0A7J0BHX1"/>
<dbReference type="RefSeq" id="WP_174404935.1">
    <property type="nucleotide sequence ID" value="NZ_BLVO01000013.1"/>
</dbReference>
<sequence length="307" mass="33847">MGAAQDFLESGEGWSCRVARLALPILIATAQCGQKITYKQLAEELCERHGEVIKRRMTIYGYPVGRIGWAMEMLSKEWGEQVPPINALVVNAATGLPGDGVNQFIVQFLKPRARKRQMAPKAQKAFKEQAVQRVWDYSYWDQVAEYFAIPQDQLEPARIVGGDDGEEIGVPPVGIAGGHGESKLHKGLKEWAARNPKHFAEFGKFSKGVTEYPLHSGDSLDVFLRGSEGQLAVEVKASNAPVSELYRGVFQCVKYRATMRAMLLAASEIPAAQAVLLTTLDIPDEVKRLARRLEVRILSAPLSAENG</sequence>
<protein>
    <submittedName>
        <fullName evidence="1">Uncharacterized protein</fullName>
    </submittedName>
</protein>
<reference evidence="1 2" key="1">
    <citation type="submission" date="2020-05" db="EMBL/GenBank/DDBJ databases">
        <title>Draft genome sequence of Desulfovibrio sp. strain HN2T.</title>
        <authorList>
            <person name="Ueno A."/>
            <person name="Tamazawa S."/>
            <person name="Tamamura S."/>
            <person name="Murakami T."/>
            <person name="Kiyama T."/>
            <person name="Inomata H."/>
            <person name="Amano Y."/>
            <person name="Miyakawa K."/>
            <person name="Tamaki H."/>
            <person name="Naganuma T."/>
            <person name="Kaneko K."/>
        </authorList>
    </citation>
    <scope>NUCLEOTIDE SEQUENCE [LARGE SCALE GENOMIC DNA]</scope>
    <source>
        <strain evidence="1 2">HN2</strain>
    </source>
</reference>
<dbReference type="Proteomes" id="UP000503840">
    <property type="component" value="Unassembled WGS sequence"/>
</dbReference>
<dbReference type="EMBL" id="BLVO01000013">
    <property type="protein sequence ID" value="GFM33266.1"/>
    <property type="molecule type" value="Genomic_DNA"/>
</dbReference>
<name>A0A7J0BHX1_9BACT</name>
<keyword evidence="2" id="KW-1185">Reference proteome</keyword>
<gene>
    <name evidence="1" type="ORF">DSM101010T_16310</name>
</gene>
<proteinExistence type="predicted"/>
<evidence type="ECO:0000313" key="1">
    <source>
        <dbReference type="EMBL" id="GFM33266.1"/>
    </source>
</evidence>
<accession>A0A7J0BHX1</accession>
<comment type="caution">
    <text evidence="1">The sequence shown here is derived from an EMBL/GenBank/DDBJ whole genome shotgun (WGS) entry which is preliminary data.</text>
</comment>